<dbReference type="InterPro" id="IPR003000">
    <property type="entry name" value="Sirtuin"/>
</dbReference>
<comment type="caution">
    <text evidence="7">The sequence shown here is derived from an EMBL/GenBank/DDBJ whole genome shotgun (WGS) entry which is preliminary data.</text>
</comment>
<evidence type="ECO:0000313" key="7">
    <source>
        <dbReference type="EMBL" id="EDP44145.1"/>
    </source>
</evidence>
<organism evidence="7 8">
    <name type="scientific">Malassezia globosa (strain ATCC MYA-4612 / CBS 7966)</name>
    <name type="common">Dandruff-associated fungus</name>
    <dbReference type="NCBI Taxonomy" id="425265"/>
    <lineage>
        <taxon>Eukaryota</taxon>
        <taxon>Fungi</taxon>
        <taxon>Dikarya</taxon>
        <taxon>Basidiomycota</taxon>
        <taxon>Ustilaginomycotina</taxon>
        <taxon>Malasseziomycetes</taxon>
        <taxon>Malasseziales</taxon>
        <taxon>Malasseziaceae</taxon>
        <taxon>Malassezia</taxon>
    </lineage>
</organism>
<keyword evidence="8" id="KW-1185">Reference proteome</keyword>
<dbReference type="GO" id="GO:0005739">
    <property type="term" value="C:mitochondrion"/>
    <property type="evidence" value="ECO:0007669"/>
    <property type="project" value="UniProtKB-SubCell"/>
</dbReference>
<sequence>MRISIPSLPLNKHLGPTVVELNNAAEKLRSHLEGNRRVLAITGAGVSVDSGISSYRGENGLYTQPNATHLILAKLQKAGFIDKLITQNVDRLHHVAGMTVMDYVNSIYELHGSLSEVRCVSRGDSKQSKNEKQWWNQTATTSFGRIDRYYPEQMAKTDAHQGCGFLLSRDVLQDKLTELNPDCRHTLGLPTCT</sequence>
<dbReference type="PANTHER" id="PTHR11085:SF10">
    <property type="entry name" value="NAD-DEPENDENT PROTEIN DEACYLASE SIRTUIN-5, MITOCHONDRIAL-RELATED"/>
    <property type="match status" value="1"/>
</dbReference>
<dbReference type="STRING" id="425265.A8PXW8"/>
<keyword evidence="3" id="KW-0808">Transferase</keyword>
<evidence type="ECO:0000256" key="4">
    <source>
        <dbReference type="ARBA" id="ARBA00023027"/>
    </source>
</evidence>
<dbReference type="AlphaFoldDB" id="A8PXW8"/>
<dbReference type="GO" id="GO:0070403">
    <property type="term" value="F:NAD+ binding"/>
    <property type="evidence" value="ECO:0007669"/>
    <property type="project" value="InterPro"/>
</dbReference>
<dbReference type="EMBL" id="AAYY01000004">
    <property type="protein sequence ID" value="EDP44145.1"/>
    <property type="molecule type" value="Genomic_DNA"/>
</dbReference>
<feature type="domain" description="Deacetylase sirtuin-type" evidence="6">
    <location>
        <begin position="18"/>
        <end position="193"/>
    </location>
</feature>
<dbReference type="Gene3D" id="3.40.50.1220">
    <property type="entry name" value="TPP-binding domain"/>
    <property type="match status" value="1"/>
</dbReference>
<dbReference type="InterPro" id="IPR029035">
    <property type="entry name" value="DHS-like_NAD/FAD-binding_dom"/>
</dbReference>
<dbReference type="VEuPathDB" id="FungiDB:MGL_1542"/>
<dbReference type="SUPFAM" id="SSF52467">
    <property type="entry name" value="DHS-like NAD/FAD-binding domain"/>
    <property type="match status" value="1"/>
</dbReference>
<gene>
    <name evidence="7" type="ORF">MGL_1542</name>
</gene>
<dbReference type="RefSeq" id="XP_001731359.1">
    <property type="nucleotide sequence ID" value="XM_001731307.1"/>
</dbReference>
<evidence type="ECO:0000256" key="2">
    <source>
        <dbReference type="ARBA" id="ARBA00006924"/>
    </source>
</evidence>
<evidence type="ECO:0000259" key="6">
    <source>
        <dbReference type="PROSITE" id="PS50305"/>
    </source>
</evidence>
<evidence type="ECO:0000313" key="8">
    <source>
        <dbReference type="Proteomes" id="UP000008837"/>
    </source>
</evidence>
<evidence type="ECO:0000256" key="5">
    <source>
        <dbReference type="PROSITE-ProRule" id="PRU00236"/>
    </source>
</evidence>
<protein>
    <recommendedName>
        <fullName evidence="6">Deacetylase sirtuin-type domain-containing protein</fullName>
    </recommendedName>
</protein>
<dbReference type="Pfam" id="PF02146">
    <property type="entry name" value="SIR2"/>
    <property type="match status" value="1"/>
</dbReference>
<dbReference type="InterPro" id="IPR050134">
    <property type="entry name" value="NAD-dep_sirtuin_deacylases"/>
</dbReference>
<dbReference type="InterPro" id="IPR026590">
    <property type="entry name" value="Ssirtuin_cat_dom"/>
</dbReference>
<dbReference type="GO" id="GO:0017136">
    <property type="term" value="F:histone deacetylase activity, NAD-dependent"/>
    <property type="evidence" value="ECO:0007669"/>
    <property type="project" value="TreeGrafter"/>
</dbReference>
<accession>A8PXW8</accession>
<dbReference type="GeneID" id="5855666"/>
<comment type="similarity">
    <text evidence="2">Belongs to the sirtuin family. Class I subfamily.</text>
</comment>
<reference evidence="7 8" key="1">
    <citation type="journal article" date="2007" name="Proc. Natl. Acad. Sci. U.S.A.">
        <title>Dandruff-associated Malassezia genomes reveal convergent and divergent virulence traits shared with plant and human fungal pathogens.</title>
        <authorList>
            <person name="Xu J."/>
            <person name="Saunders C.W."/>
            <person name="Hu P."/>
            <person name="Grant R.A."/>
            <person name="Boekhout T."/>
            <person name="Kuramae E.E."/>
            <person name="Kronstad J.W."/>
            <person name="Deangelis Y.M."/>
            <person name="Reeder N.L."/>
            <person name="Johnstone K.R."/>
            <person name="Leland M."/>
            <person name="Fieno A.M."/>
            <person name="Begley W.M."/>
            <person name="Sun Y."/>
            <person name="Lacey M.P."/>
            <person name="Chaudhary T."/>
            <person name="Keough T."/>
            <person name="Chu L."/>
            <person name="Sears R."/>
            <person name="Yuan B."/>
            <person name="Dawson T.L.Jr."/>
        </authorList>
    </citation>
    <scope>NUCLEOTIDE SEQUENCE [LARGE SCALE GENOMIC DNA]</scope>
    <source>
        <strain evidence="8">ATCC MYA-4612 / CBS 7966</strain>
    </source>
</reference>
<keyword evidence="4" id="KW-0520">NAD</keyword>
<comment type="caution">
    <text evidence="5">Lacks conserved residue(s) required for the propagation of feature annotation.</text>
</comment>
<dbReference type="KEGG" id="mgl:MGL_1542"/>
<dbReference type="InParanoid" id="A8PXW8"/>
<evidence type="ECO:0000256" key="3">
    <source>
        <dbReference type="ARBA" id="ARBA00022679"/>
    </source>
</evidence>
<comment type="subcellular location">
    <subcellularLocation>
        <location evidence="1">Mitochondrion</location>
    </subcellularLocation>
</comment>
<dbReference type="OrthoDB" id="424302at2759"/>
<dbReference type="PANTHER" id="PTHR11085">
    <property type="entry name" value="NAD-DEPENDENT PROTEIN DEACYLASE SIRTUIN-5, MITOCHONDRIAL-RELATED"/>
    <property type="match status" value="1"/>
</dbReference>
<evidence type="ECO:0000256" key="1">
    <source>
        <dbReference type="ARBA" id="ARBA00004173"/>
    </source>
</evidence>
<proteinExistence type="inferred from homology"/>
<name>A8PXW8_MALGO</name>
<dbReference type="Proteomes" id="UP000008837">
    <property type="component" value="Unassembled WGS sequence"/>
</dbReference>
<dbReference type="PROSITE" id="PS50305">
    <property type="entry name" value="SIRTUIN"/>
    <property type="match status" value="1"/>
</dbReference>